<proteinExistence type="predicted"/>
<name>A0AA96DSX5_9BACT</name>
<dbReference type="AlphaFoldDB" id="A0AA96DSX5"/>
<sequence length="71" mass="7801">MGDDGKIKITVDQFDSVAFKNTIDENGQAQTWSKAENSIVEDGKTFEVYTNSGDESLKVKVDQQISDGITN</sequence>
<dbReference type="RefSeq" id="WP_260937065.1">
    <property type="nucleotide sequence ID" value="NZ_CP128652.1"/>
</dbReference>
<dbReference type="EMBL" id="CP134856">
    <property type="protein sequence ID" value="WNL33147.1"/>
    <property type="molecule type" value="Genomic_DNA"/>
</dbReference>
<reference evidence="1" key="1">
    <citation type="submission" date="2023-09" db="EMBL/GenBank/DDBJ databases">
        <title>Arcobacter tbilisiensis sp. nov. isolated from chicken meat in Tbilisi, Georgia.</title>
        <authorList>
            <person name="Matthias R."/>
            <person name="Zautner A.E."/>
        </authorList>
    </citation>
    <scope>NUCLEOTIDE SEQUENCE</scope>
    <source>
        <strain evidence="1">LEO 62</strain>
    </source>
</reference>
<dbReference type="Proteomes" id="UP001305220">
    <property type="component" value="Chromosome"/>
</dbReference>
<accession>A0AA96DSX5</accession>
<gene>
    <name evidence="1" type="ORF">RMP68_06400</name>
</gene>
<protein>
    <submittedName>
        <fullName evidence="1">Uncharacterized protein</fullName>
    </submittedName>
</protein>
<evidence type="ECO:0000313" key="1">
    <source>
        <dbReference type="EMBL" id="WNL33147.1"/>
    </source>
</evidence>
<organism evidence="1">
    <name type="scientific">Arcobacter cryaerophilus gv. pseudocryaerophilus</name>
    <dbReference type="NCBI Taxonomy" id="2933791"/>
    <lineage>
        <taxon>Bacteria</taxon>
        <taxon>Pseudomonadati</taxon>
        <taxon>Campylobacterota</taxon>
        <taxon>Epsilonproteobacteria</taxon>
        <taxon>Campylobacterales</taxon>
        <taxon>Arcobacteraceae</taxon>
        <taxon>Aliarcobacter</taxon>
    </lineage>
</organism>